<keyword evidence="3" id="KW-1185">Reference proteome</keyword>
<sequence>MASFTHLPLLSPASPSSFTLTSQSSRWPACFIGAAPSCTSCSSSSSYLTHPAPRRNSELHLRRESTQQKSARYGDFSQNWRQAQPGNYTIREIAGGGATRRHHHHHHHDRHSHCRQQSRSNRPRILAHPRTAKIR</sequence>
<proteinExistence type="predicted"/>
<reference evidence="2 3" key="1">
    <citation type="submission" date="2019-05" db="EMBL/GenBank/DDBJ databases">
        <title>Another draft genome of Portunus trituberculatus and its Hox gene families provides insights of decapod evolution.</title>
        <authorList>
            <person name="Jeong J.-H."/>
            <person name="Song I."/>
            <person name="Kim S."/>
            <person name="Choi T."/>
            <person name="Kim D."/>
            <person name="Ryu S."/>
            <person name="Kim W."/>
        </authorList>
    </citation>
    <scope>NUCLEOTIDE SEQUENCE [LARGE SCALE GENOMIC DNA]</scope>
    <source>
        <tissue evidence="2">Muscle</tissue>
    </source>
</reference>
<feature type="compositionally biased region" description="Basic residues" evidence="1">
    <location>
        <begin position="99"/>
        <end position="135"/>
    </location>
</feature>
<evidence type="ECO:0000313" key="2">
    <source>
        <dbReference type="EMBL" id="MPD05289.1"/>
    </source>
</evidence>
<organism evidence="2 3">
    <name type="scientific">Portunus trituberculatus</name>
    <name type="common">Swimming crab</name>
    <name type="synonym">Neptunus trituberculatus</name>
    <dbReference type="NCBI Taxonomy" id="210409"/>
    <lineage>
        <taxon>Eukaryota</taxon>
        <taxon>Metazoa</taxon>
        <taxon>Ecdysozoa</taxon>
        <taxon>Arthropoda</taxon>
        <taxon>Crustacea</taxon>
        <taxon>Multicrustacea</taxon>
        <taxon>Malacostraca</taxon>
        <taxon>Eumalacostraca</taxon>
        <taxon>Eucarida</taxon>
        <taxon>Decapoda</taxon>
        <taxon>Pleocyemata</taxon>
        <taxon>Brachyura</taxon>
        <taxon>Eubrachyura</taxon>
        <taxon>Portunoidea</taxon>
        <taxon>Portunidae</taxon>
        <taxon>Portuninae</taxon>
        <taxon>Portunus</taxon>
    </lineage>
</organism>
<dbReference type="EMBL" id="VSRR010145287">
    <property type="protein sequence ID" value="MPD05289.1"/>
    <property type="molecule type" value="Genomic_DNA"/>
</dbReference>
<evidence type="ECO:0000256" key="1">
    <source>
        <dbReference type="SAM" id="MobiDB-lite"/>
    </source>
</evidence>
<feature type="region of interest" description="Disordered" evidence="1">
    <location>
        <begin position="42"/>
        <end position="78"/>
    </location>
</feature>
<comment type="caution">
    <text evidence="2">The sequence shown here is derived from an EMBL/GenBank/DDBJ whole genome shotgun (WGS) entry which is preliminary data.</text>
</comment>
<feature type="region of interest" description="Disordered" evidence="1">
    <location>
        <begin position="97"/>
        <end position="135"/>
    </location>
</feature>
<dbReference type="AlphaFoldDB" id="A0A5B7KJE9"/>
<accession>A0A5B7KJE9</accession>
<protein>
    <submittedName>
        <fullName evidence="2">Uncharacterized protein</fullName>
    </submittedName>
</protein>
<gene>
    <name evidence="2" type="ORF">E2C01_101022</name>
</gene>
<name>A0A5B7KJE9_PORTR</name>
<evidence type="ECO:0000313" key="3">
    <source>
        <dbReference type="Proteomes" id="UP000324222"/>
    </source>
</evidence>
<feature type="compositionally biased region" description="Basic and acidic residues" evidence="1">
    <location>
        <begin position="55"/>
        <end position="66"/>
    </location>
</feature>
<dbReference type="Proteomes" id="UP000324222">
    <property type="component" value="Unassembled WGS sequence"/>
</dbReference>